<evidence type="ECO:0000313" key="3">
    <source>
        <dbReference type="Proteomes" id="UP001567538"/>
    </source>
</evidence>
<keyword evidence="3" id="KW-1185">Reference proteome</keyword>
<protein>
    <submittedName>
        <fullName evidence="2">F-box/FBD/LRR-repeat protein-like protein isoform X1</fullName>
    </submittedName>
</protein>
<dbReference type="AlphaFoldDB" id="A0ABD1FQ19"/>
<reference evidence="2 3" key="1">
    <citation type="submission" date="2024-06" db="EMBL/GenBank/DDBJ databases">
        <title>A chromosome level genome sequence of Diviner's sage (Salvia divinorum).</title>
        <authorList>
            <person name="Ford S.A."/>
            <person name="Ro D.-K."/>
            <person name="Ness R.W."/>
            <person name="Phillips M.A."/>
        </authorList>
    </citation>
    <scope>NUCLEOTIDE SEQUENCE [LARGE SCALE GENOMIC DNA]</scope>
    <source>
        <strain evidence="2">SAF-2024a</strain>
        <tissue evidence="2">Leaf</tissue>
    </source>
</reference>
<feature type="signal peptide" evidence="1">
    <location>
        <begin position="1"/>
        <end position="17"/>
    </location>
</feature>
<accession>A0ABD1FQ19</accession>
<keyword evidence="1" id="KW-0732">Signal</keyword>
<comment type="caution">
    <text evidence="2">The sequence shown here is derived from an EMBL/GenBank/DDBJ whole genome shotgun (WGS) entry which is preliminary data.</text>
</comment>
<evidence type="ECO:0000256" key="1">
    <source>
        <dbReference type="SAM" id="SignalP"/>
    </source>
</evidence>
<feature type="chain" id="PRO_5044883794" evidence="1">
    <location>
        <begin position="18"/>
        <end position="176"/>
    </location>
</feature>
<gene>
    <name evidence="2" type="ORF">AAHA92_33729</name>
</gene>
<sequence>MRLWRFCWGAAFSSSNCLCPGVEPCFRLTSPVFKCLEISQCASLSSVVVRESNVVCIKYAGLGSPHRRFKLVGVPRLTELWIQADHGQALLHYIINIRGIIDMFDSVLPQLHTLKIYSKYKITCDDTLEKMMPNLKELVVVLGSDYKDNCSLVPIISWFSVAPIHFPSANRKIHEI</sequence>
<dbReference type="EMBL" id="JBEAFC010000014">
    <property type="protein sequence ID" value="KAL1533914.1"/>
    <property type="molecule type" value="Genomic_DNA"/>
</dbReference>
<dbReference type="Proteomes" id="UP001567538">
    <property type="component" value="Unassembled WGS sequence"/>
</dbReference>
<proteinExistence type="predicted"/>
<name>A0ABD1FQ19_SALDI</name>
<organism evidence="2 3">
    <name type="scientific">Salvia divinorum</name>
    <name type="common">Maria pastora</name>
    <name type="synonym">Diviner's sage</name>
    <dbReference type="NCBI Taxonomy" id="28513"/>
    <lineage>
        <taxon>Eukaryota</taxon>
        <taxon>Viridiplantae</taxon>
        <taxon>Streptophyta</taxon>
        <taxon>Embryophyta</taxon>
        <taxon>Tracheophyta</taxon>
        <taxon>Spermatophyta</taxon>
        <taxon>Magnoliopsida</taxon>
        <taxon>eudicotyledons</taxon>
        <taxon>Gunneridae</taxon>
        <taxon>Pentapetalae</taxon>
        <taxon>asterids</taxon>
        <taxon>lamiids</taxon>
        <taxon>Lamiales</taxon>
        <taxon>Lamiaceae</taxon>
        <taxon>Nepetoideae</taxon>
        <taxon>Mentheae</taxon>
        <taxon>Salviinae</taxon>
        <taxon>Salvia</taxon>
        <taxon>Salvia subgen. Calosphace</taxon>
    </lineage>
</organism>
<evidence type="ECO:0000313" key="2">
    <source>
        <dbReference type="EMBL" id="KAL1533914.1"/>
    </source>
</evidence>